<evidence type="ECO:0000313" key="3">
    <source>
        <dbReference type="Proteomes" id="UP000464658"/>
    </source>
</evidence>
<organism evidence="2 3">
    <name type="scientific">Bacillus safensis</name>
    <dbReference type="NCBI Taxonomy" id="561879"/>
    <lineage>
        <taxon>Bacteria</taxon>
        <taxon>Bacillati</taxon>
        <taxon>Bacillota</taxon>
        <taxon>Bacilli</taxon>
        <taxon>Bacillales</taxon>
        <taxon>Bacillaceae</taxon>
        <taxon>Bacillus</taxon>
    </lineage>
</organism>
<keyword evidence="1" id="KW-0812">Transmembrane</keyword>
<accession>A0A5S9MAS1</accession>
<keyword evidence="1" id="KW-0472">Membrane</keyword>
<protein>
    <submittedName>
        <fullName evidence="2">Uncharacterized protein</fullName>
    </submittedName>
</protein>
<evidence type="ECO:0000313" key="2">
    <source>
        <dbReference type="EMBL" id="BBP89049.1"/>
    </source>
</evidence>
<dbReference type="EMBL" id="AP021906">
    <property type="protein sequence ID" value="BBP89049.1"/>
    <property type="molecule type" value="Genomic_DNA"/>
</dbReference>
<sequence length="51" mass="5464">MMKFALRLLSVITTFVMLIVLIGGALVTKKPVRVLAAVDSGPFATVVSFLK</sequence>
<keyword evidence="1" id="KW-1133">Transmembrane helix</keyword>
<evidence type="ECO:0000256" key="1">
    <source>
        <dbReference type="SAM" id="Phobius"/>
    </source>
</evidence>
<proteinExistence type="predicted"/>
<feature type="transmembrane region" description="Helical" evidence="1">
    <location>
        <begin position="6"/>
        <end position="27"/>
    </location>
</feature>
<name>A0A5S9MAS1_BACIA</name>
<gene>
    <name evidence="2" type="ORF">BsIDN1_26670</name>
</gene>
<dbReference type="Proteomes" id="UP000464658">
    <property type="component" value="Chromosome"/>
</dbReference>
<dbReference type="AlphaFoldDB" id="A0A5S9MAS1"/>
<reference evidence="2 3" key="1">
    <citation type="submission" date="2019-12" db="EMBL/GenBank/DDBJ databases">
        <title>Full genome sequence of a Bacillus safensis strain isolated from commercially available natto in Indonesia.</title>
        <authorList>
            <person name="Yoshida M."/>
            <person name="Uomi M."/>
            <person name="Waturangi D."/>
            <person name="Ekaputri J.J."/>
            <person name="Setiamarga D.H.E."/>
        </authorList>
    </citation>
    <scope>NUCLEOTIDE SEQUENCE [LARGE SCALE GENOMIC DNA]</scope>
    <source>
        <strain evidence="2 3">IDN1</strain>
    </source>
</reference>